<keyword evidence="9" id="KW-0121">Carboxypeptidase</keyword>
<dbReference type="eggNOG" id="COG5009">
    <property type="taxonomic scope" value="Bacteria"/>
</dbReference>
<evidence type="ECO:0000256" key="24">
    <source>
        <dbReference type="ARBA" id="ARBA00044770"/>
    </source>
</evidence>
<evidence type="ECO:0000256" key="6">
    <source>
        <dbReference type="ARBA" id="ARBA00018638"/>
    </source>
</evidence>
<feature type="domain" description="Glycosyl transferase family 51" evidence="28">
    <location>
        <begin position="57"/>
        <end position="232"/>
    </location>
</feature>
<evidence type="ECO:0000313" key="30">
    <source>
        <dbReference type="EMBL" id="BAN36739.1"/>
    </source>
</evidence>
<dbReference type="GO" id="GO:0030288">
    <property type="term" value="C:outer membrane-bounded periplasmic space"/>
    <property type="evidence" value="ECO:0007669"/>
    <property type="project" value="TreeGrafter"/>
</dbReference>
<evidence type="ECO:0000256" key="20">
    <source>
        <dbReference type="ARBA" id="ARBA00023251"/>
    </source>
</evidence>
<feature type="domain" description="Penicillin-binding protein transpeptidase" evidence="27">
    <location>
        <begin position="429"/>
        <end position="669"/>
    </location>
</feature>
<dbReference type="GO" id="GO:0071555">
    <property type="term" value="P:cell wall organization"/>
    <property type="evidence" value="ECO:0007669"/>
    <property type="project" value="UniProtKB-KW"/>
</dbReference>
<keyword evidence="18" id="KW-1133">Transmembrane helix</keyword>
<keyword evidence="19" id="KW-0472">Membrane</keyword>
<dbReference type="GO" id="GO:0006508">
    <property type="term" value="P:proteolysis"/>
    <property type="evidence" value="ECO:0007669"/>
    <property type="project" value="UniProtKB-KW"/>
</dbReference>
<dbReference type="STRING" id="1163617.SCD_n02940"/>
<comment type="subcellular location">
    <subcellularLocation>
        <location evidence="1">Cell inner membrane</location>
        <topology evidence="1">Single-pass type II membrane protein</topology>
    </subcellularLocation>
</comment>
<dbReference type="GO" id="GO:0009252">
    <property type="term" value="P:peptidoglycan biosynthetic process"/>
    <property type="evidence" value="ECO:0007669"/>
    <property type="project" value="UniProtKB-UniPathway"/>
</dbReference>
<keyword evidence="17" id="KW-0573">Peptidoglycan synthesis</keyword>
<dbReference type="InterPro" id="IPR001460">
    <property type="entry name" value="PCN-bd_Tpept"/>
</dbReference>
<dbReference type="PANTHER" id="PTHR32282">
    <property type="entry name" value="BINDING PROTEIN TRANSPEPTIDASE, PUTATIVE-RELATED"/>
    <property type="match status" value="1"/>
</dbReference>
<evidence type="ECO:0000256" key="9">
    <source>
        <dbReference type="ARBA" id="ARBA00022645"/>
    </source>
</evidence>
<keyword evidence="13" id="KW-0812">Transmembrane</keyword>
<dbReference type="GO" id="GO:0008955">
    <property type="term" value="F:peptidoglycan glycosyltransferase activity"/>
    <property type="evidence" value="ECO:0007669"/>
    <property type="project" value="UniProtKB-EC"/>
</dbReference>
<dbReference type="Pfam" id="PF00912">
    <property type="entry name" value="Transgly"/>
    <property type="match status" value="1"/>
</dbReference>
<dbReference type="Pfam" id="PF17092">
    <property type="entry name" value="PCB_OB"/>
    <property type="match status" value="1"/>
</dbReference>
<dbReference type="KEGG" id="sdr:SCD_n02940"/>
<evidence type="ECO:0000256" key="19">
    <source>
        <dbReference type="ARBA" id="ARBA00023136"/>
    </source>
</evidence>
<gene>
    <name evidence="30" type="ORF">SCD_n02940</name>
</gene>
<keyword evidence="31" id="KW-1185">Reference proteome</keyword>
<dbReference type="PANTHER" id="PTHR32282:SF27">
    <property type="entry name" value="PENICILLIN-BINDING PROTEIN 1A"/>
    <property type="match status" value="1"/>
</dbReference>
<evidence type="ECO:0000256" key="15">
    <source>
        <dbReference type="ARBA" id="ARBA00022960"/>
    </source>
</evidence>
<sequence length="777" mass="85790">MSSRWWRYPLLAFLALGFVFSAAIMLAGILAYPDLPSLEVLTDYRPKIPLRVYTTEGALIGEFGEERRALIKIGDVPKPMKLAILAAEDDRFYSHGGIDYMGVLRAALANLTAGGAREGASTITMQVARNFFLSGEKTLTRKFSEVLLALKIEHYLSKDQILELYVNQIYLGQRAYGFSAAAQTYFGRPLERLTVAEAAMLAGLPKAPSRYNPVVNPKRAKIRQHYVLRRMHDLKYITDAEYQAALAQPLAVKREVHNVEVNADYVAEMVRQAMFERYQEAIYSSGMKVYTTLRKVDQEAANQALRQGVLDYDRRHGYRGPESFVDLPVRAANLEELLEDALADADTSNGLVPAIVLEASLKQVKCYIKGGETVQISNEGLKFVLKTLSDNASPKTRLRRGALIRVQKDDKSGWQILQRPQIESALVSVVPQDGAIRALVGGFDFNRSKFNHVMQAWRQPGSSFKPFIYSAALEKGLTAATVINDAPIVVDAAQTGGQVWEPKNYENDYDGPMRLRTALTKSKNLVSIRVLQSIGPSYAQDYITRFGFSPEQHPPYLTMALGAGSVTPMQMAAAYSVFANGGYRTQPYLIDRIVDARGTLLVQAKPKRAGDDAERVIDARNAFIMTSIMRDVVRFGTGARAMQLKRQDLAGKTGTTNDQVDAWFTGFNPGLVAIAWIGFDQPRSMGGSETGAQAALPIWMGYMGKVLKGVPEVDLVIPEGVATVKINPQSGHRVPDGSEGILEYFYQENVPAEQTGFFEGLFGGGGKSAEEVKDQLF</sequence>
<proteinExistence type="inferred from homology"/>
<evidence type="ECO:0000256" key="14">
    <source>
        <dbReference type="ARBA" id="ARBA00022801"/>
    </source>
</evidence>
<dbReference type="Proteomes" id="UP000015559">
    <property type="component" value="Chromosome"/>
</dbReference>
<evidence type="ECO:0000256" key="22">
    <source>
        <dbReference type="ARBA" id="ARBA00023316"/>
    </source>
</evidence>
<evidence type="ECO:0000259" key="29">
    <source>
        <dbReference type="Pfam" id="PF17092"/>
    </source>
</evidence>
<evidence type="ECO:0000259" key="28">
    <source>
        <dbReference type="Pfam" id="PF00912"/>
    </source>
</evidence>
<keyword evidence="22" id="KW-0961">Cell wall biogenesis/degradation</keyword>
<evidence type="ECO:0000256" key="5">
    <source>
        <dbReference type="ARBA" id="ARBA00012448"/>
    </source>
</evidence>
<dbReference type="InterPro" id="IPR031376">
    <property type="entry name" value="PCB_OB"/>
</dbReference>
<dbReference type="InterPro" id="IPR023346">
    <property type="entry name" value="Lysozyme-like_dom_sf"/>
</dbReference>
<evidence type="ECO:0000256" key="11">
    <source>
        <dbReference type="ARBA" id="ARBA00022676"/>
    </source>
</evidence>
<keyword evidence="12" id="KW-0808">Transferase</keyword>
<keyword evidence="16" id="KW-0735">Signal-anchor</keyword>
<accession>S6APC4</accession>
<keyword evidence="10" id="KW-0645">Protease</keyword>
<dbReference type="InterPro" id="IPR012338">
    <property type="entry name" value="Beta-lactam/transpept-like"/>
</dbReference>
<dbReference type="InterPro" id="IPR050396">
    <property type="entry name" value="Glycosyltr_51/Transpeptidase"/>
</dbReference>
<dbReference type="GO" id="GO:0008360">
    <property type="term" value="P:regulation of cell shape"/>
    <property type="evidence" value="ECO:0007669"/>
    <property type="project" value="UniProtKB-KW"/>
</dbReference>
<evidence type="ECO:0000256" key="12">
    <source>
        <dbReference type="ARBA" id="ARBA00022679"/>
    </source>
</evidence>
<dbReference type="GO" id="GO:0005886">
    <property type="term" value="C:plasma membrane"/>
    <property type="evidence" value="ECO:0007669"/>
    <property type="project" value="UniProtKB-SubCell"/>
</dbReference>
<dbReference type="InterPro" id="IPR036950">
    <property type="entry name" value="PBP_transglycosylase"/>
</dbReference>
<evidence type="ECO:0000256" key="10">
    <source>
        <dbReference type="ARBA" id="ARBA00022670"/>
    </source>
</evidence>
<dbReference type="RefSeq" id="WP_009207299.1">
    <property type="nucleotide sequence ID" value="NC_022357.1"/>
</dbReference>
<comment type="pathway">
    <text evidence="26">Glycan biosynthesis.</text>
</comment>
<comment type="catalytic activity">
    <reaction evidence="25">
        <text>[GlcNAc-(1-&gt;4)-Mur2Ac(oyl-L-Ala-gamma-D-Glu-L-Lys-D-Ala-D-Ala)](n)-di-trans,octa-cis-undecaprenyl diphosphate + beta-D-GlcNAc-(1-&gt;4)-Mur2Ac(oyl-L-Ala-gamma-D-Glu-L-Lys-D-Ala-D-Ala)-di-trans,octa-cis-undecaprenyl diphosphate = [GlcNAc-(1-&gt;4)-Mur2Ac(oyl-L-Ala-gamma-D-Glu-L-Lys-D-Ala-D-Ala)](n+1)-di-trans,octa-cis-undecaprenyl diphosphate + di-trans,octa-cis-undecaprenyl diphosphate + H(+)</text>
        <dbReference type="Rhea" id="RHEA:23708"/>
        <dbReference type="Rhea" id="RHEA-COMP:9602"/>
        <dbReference type="Rhea" id="RHEA-COMP:9603"/>
        <dbReference type="ChEBI" id="CHEBI:15378"/>
        <dbReference type="ChEBI" id="CHEBI:58405"/>
        <dbReference type="ChEBI" id="CHEBI:60033"/>
        <dbReference type="ChEBI" id="CHEBI:78435"/>
        <dbReference type="EC" id="2.4.99.28"/>
    </reaction>
</comment>
<dbReference type="SUPFAM" id="SSF56601">
    <property type="entry name" value="beta-lactamase/transpeptidase-like"/>
    <property type="match status" value="1"/>
</dbReference>
<evidence type="ECO:0000256" key="7">
    <source>
        <dbReference type="ARBA" id="ARBA00022475"/>
    </source>
</evidence>
<keyword evidence="21" id="KW-0511">Multifunctional enzyme</keyword>
<evidence type="ECO:0000256" key="23">
    <source>
        <dbReference type="ARBA" id="ARBA00034000"/>
    </source>
</evidence>
<reference evidence="30 31" key="1">
    <citation type="journal article" date="2012" name="Appl. Environ. Microbiol.">
        <title>Draft genome sequence of a psychrotolerant sulfur-oxidizing bacterium, Sulfuricella denitrificans skB26, and proteomic insights into cold adaptation.</title>
        <authorList>
            <person name="Watanabe T."/>
            <person name="Kojima H."/>
            <person name="Fukui M."/>
        </authorList>
    </citation>
    <scope>NUCLEOTIDE SEQUENCE [LARGE SCALE GENOMIC DNA]</scope>
    <source>
        <strain evidence="31">skB26</strain>
    </source>
</reference>
<keyword evidence="7" id="KW-1003">Cell membrane</keyword>
<keyword evidence="15" id="KW-0133">Cell shape</keyword>
<evidence type="ECO:0000256" key="13">
    <source>
        <dbReference type="ARBA" id="ARBA00022692"/>
    </source>
</evidence>
<evidence type="ECO:0000256" key="16">
    <source>
        <dbReference type="ARBA" id="ARBA00022968"/>
    </source>
</evidence>
<evidence type="ECO:0000256" key="26">
    <source>
        <dbReference type="ARBA" id="ARBA00060592"/>
    </source>
</evidence>
<comment type="similarity">
    <text evidence="4">In the N-terminal section; belongs to the glycosyltransferase 51 family.</text>
</comment>
<dbReference type="GO" id="GO:0008658">
    <property type="term" value="F:penicillin binding"/>
    <property type="evidence" value="ECO:0007669"/>
    <property type="project" value="InterPro"/>
</dbReference>
<name>S6APC4_SULDS</name>
<evidence type="ECO:0000256" key="17">
    <source>
        <dbReference type="ARBA" id="ARBA00022984"/>
    </source>
</evidence>
<dbReference type="GO" id="GO:0046677">
    <property type="term" value="P:response to antibiotic"/>
    <property type="evidence" value="ECO:0007669"/>
    <property type="project" value="UniProtKB-KW"/>
</dbReference>
<evidence type="ECO:0000256" key="21">
    <source>
        <dbReference type="ARBA" id="ARBA00023268"/>
    </source>
</evidence>
<keyword evidence="11" id="KW-0328">Glycosyltransferase</keyword>
<keyword evidence="14" id="KW-0378">Hydrolase</keyword>
<evidence type="ECO:0000256" key="2">
    <source>
        <dbReference type="ARBA" id="ARBA00004752"/>
    </source>
</evidence>
<dbReference type="EC" id="3.4.16.4" evidence="5"/>
<dbReference type="FunFam" id="1.10.3810.10:FF:000003">
    <property type="entry name" value="Penicillin-binding protein 1a"/>
    <property type="match status" value="1"/>
</dbReference>
<keyword evidence="20" id="KW-0046">Antibiotic resistance</keyword>
<evidence type="ECO:0000256" key="8">
    <source>
        <dbReference type="ARBA" id="ARBA00022519"/>
    </source>
</evidence>
<dbReference type="AlphaFoldDB" id="S6APC4"/>
<comment type="similarity">
    <text evidence="3">In the C-terminal section; belongs to the transpeptidase family.</text>
</comment>
<dbReference type="Gene3D" id="1.10.3810.10">
    <property type="entry name" value="Biosynthetic peptidoglycan transglycosylase-like"/>
    <property type="match status" value="1"/>
</dbReference>
<dbReference type="HOGENOM" id="CLU_006354_2_4_4"/>
<dbReference type="InterPro" id="IPR001264">
    <property type="entry name" value="Glyco_trans_51"/>
</dbReference>
<evidence type="ECO:0000256" key="4">
    <source>
        <dbReference type="ARBA" id="ARBA00007739"/>
    </source>
</evidence>
<dbReference type="OrthoDB" id="9766909at2"/>
<dbReference type="SUPFAM" id="SSF53955">
    <property type="entry name" value="Lysozyme-like"/>
    <property type="match status" value="1"/>
</dbReference>
<comment type="pathway">
    <text evidence="2">Cell wall biogenesis; peptidoglycan biosynthesis.</text>
</comment>
<dbReference type="UniPathway" id="UPA00219"/>
<comment type="catalytic activity">
    <reaction evidence="23">
        <text>Preferential cleavage: (Ac)2-L-Lys-D-Ala-|-D-Ala. Also transpeptidation of peptidyl-alanyl moieties that are N-acyl substituents of D-alanine.</text>
        <dbReference type="EC" id="3.4.16.4"/>
    </reaction>
</comment>
<evidence type="ECO:0000256" key="1">
    <source>
        <dbReference type="ARBA" id="ARBA00004249"/>
    </source>
</evidence>
<keyword evidence="8" id="KW-0997">Cell inner membrane</keyword>
<protein>
    <recommendedName>
        <fullName evidence="6">Penicillin-binding protein 1A</fullName>
        <ecNumber evidence="24">2.4.99.28</ecNumber>
        <ecNumber evidence="5">3.4.16.4</ecNumber>
    </recommendedName>
</protein>
<evidence type="ECO:0000256" key="18">
    <source>
        <dbReference type="ARBA" id="ARBA00022989"/>
    </source>
</evidence>
<organism evidence="30 31">
    <name type="scientific">Sulfuricella denitrificans (strain DSM 22764 / NBRC 105220 / skB26)</name>
    <dbReference type="NCBI Taxonomy" id="1163617"/>
    <lineage>
        <taxon>Bacteria</taxon>
        <taxon>Pseudomonadati</taxon>
        <taxon>Pseudomonadota</taxon>
        <taxon>Betaproteobacteria</taxon>
        <taxon>Nitrosomonadales</taxon>
        <taxon>Sulfuricellaceae</taxon>
        <taxon>Sulfuricella</taxon>
    </lineage>
</organism>
<evidence type="ECO:0000256" key="25">
    <source>
        <dbReference type="ARBA" id="ARBA00049902"/>
    </source>
</evidence>
<feature type="domain" description="Penicillin-binding protein OB-like" evidence="29">
    <location>
        <begin position="318"/>
        <end position="422"/>
    </location>
</feature>
<evidence type="ECO:0000259" key="27">
    <source>
        <dbReference type="Pfam" id="PF00905"/>
    </source>
</evidence>
<dbReference type="EC" id="2.4.99.28" evidence="24"/>
<dbReference type="Pfam" id="PF00905">
    <property type="entry name" value="Transpeptidase"/>
    <property type="match status" value="1"/>
</dbReference>
<evidence type="ECO:0000256" key="3">
    <source>
        <dbReference type="ARBA" id="ARBA00007090"/>
    </source>
</evidence>
<dbReference type="EMBL" id="AP013066">
    <property type="protein sequence ID" value="BAN36739.1"/>
    <property type="molecule type" value="Genomic_DNA"/>
</dbReference>
<evidence type="ECO:0000313" key="31">
    <source>
        <dbReference type="Proteomes" id="UP000015559"/>
    </source>
</evidence>
<dbReference type="GO" id="GO:0009002">
    <property type="term" value="F:serine-type D-Ala-D-Ala carboxypeptidase activity"/>
    <property type="evidence" value="ECO:0007669"/>
    <property type="project" value="UniProtKB-EC"/>
</dbReference>
<dbReference type="NCBIfam" id="TIGR02074">
    <property type="entry name" value="PBP_1a_fam"/>
    <property type="match status" value="1"/>
</dbReference>
<dbReference type="Gene3D" id="3.40.710.10">
    <property type="entry name" value="DD-peptidase/beta-lactamase superfamily"/>
    <property type="match status" value="2"/>
</dbReference>